<proteinExistence type="predicted"/>
<name>A0A9P9G1J6_FUSSL</name>
<dbReference type="Proteomes" id="UP000736672">
    <property type="component" value="Unassembled WGS sequence"/>
</dbReference>
<dbReference type="PROSITE" id="PS00028">
    <property type="entry name" value="ZINC_FINGER_C2H2_1"/>
    <property type="match status" value="1"/>
</dbReference>
<feature type="compositionally biased region" description="Acidic residues" evidence="1">
    <location>
        <begin position="444"/>
        <end position="476"/>
    </location>
</feature>
<evidence type="ECO:0000256" key="1">
    <source>
        <dbReference type="SAM" id="MobiDB-lite"/>
    </source>
</evidence>
<dbReference type="Pfam" id="PF12013">
    <property type="entry name" value="OrsD"/>
    <property type="match status" value="1"/>
</dbReference>
<feature type="compositionally biased region" description="Basic and acidic residues" evidence="1">
    <location>
        <begin position="421"/>
        <end position="430"/>
    </location>
</feature>
<feature type="region of interest" description="Disordered" evidence="1">
    <location>
        <begin position="417"/>
        <end position="489"/>
    </location>
</feature>
<reference evidence="3" key="1">
    <citation type="journal article" date="2021" name="Nat. Commun.">
        <title>Genetic determinants of endophytism in the Arabidopsis root mycobiome.</title>
        <authorList>
            <person name="Mesny F."/>
            <person name="Miyauchi S."/>
            <person name="Thiergart T."/>
            <person name="Pickel B."/>
            <person name="Atanasova L."/>
            <person name="Karlsson M."/>
            <person name="Huettel B."/>
            <person name="Barry K.W."/>
            <person name="Haridas S."/>
            <person name="Chen C."/>
            <person name="Bauer D."/>
            <person name="Andreopoulos W."/>
            <person name="Pangilinan J."/>
            <person name="LaButti K."/>
            <person name="Riley R."/>
            <person name="Lipzen A."/>
            <person name="Clum A."/>
            <person name="Drula E."/>
            <person name="Henrissat B."/>
            <person name="Kohler A."/>
            <person name="Grigoriev I.V."/>
            <person name="Martin F.M."/>
            <person name="Hacquard S."/>
        </authorList>
    </citation>
    <scope>NUCLEOTIDE SEQUENCE</scope>
    <source>
        <strain evidence="3">FSSC 5 MPI-SDFR-AT-0091</strain>
    </source>
</reference>
<evidence type="ECO:0000259" key="2">
    <source>
        <dbReference type="PROSITE" id="PS00028"/>
    </source>
</evidence>
<dbReference type="InterPro" id="IPR022698">
    <property type="entry name" value="OrsD"/>
</dbReference>
<feature type="domain" description="C2H2-type" evidence="2">
    <location>
        <begin position="101"/>
        <end position="122"/>
    </location>
</feature>
<dbReference type="InterPro" id="IPR013087">
    <property type="entry name" value="Znf_C2H2_type"/>
</dbReference>
<dbReference type="AlphaFoldDB" id="A0A9P9G1J6"/>
<organism evidence="3 4">
    <name type="scientific">Fusarium solani</name>
    <name type="common">Filamentous fungus</name>
    <dbReference type="NCBI Taxonomy" id="169388"/>
    <lineage>
        <taxon>Eukaryota</taxon>
        <taxon>Fungi</taxon>
        <taxon>Dikarya</taxon>
        <taxon>Ascomycota</taxon>
        <taxon>Pezizomycotina</taxon>
        <taxon>Sordariomycetes</taxon>
        <taxon>Hypocreomycetidae</taxon>
        <taxon>Hypocreales</taxon>
        <taxon>Nectriaceae</taxon>
        <taxon>Fusarium</taxon>
        <taxon>Fusarium solani species complex</taxon>
    </lineage>
</organism>
<dbReference type="OrthoDB" id="5088879at2759"/>
<feature type="compositionally biased region" description="Basic residues" evidence="1">
    <location>
        <begin position="173"/>
        <end position="183"/>
    </location>
</feature>
<dbReference type="EMBL" id="JAGTJS010000033">
    <property type="protein sequence ID" value="KAH7231454.1"/>
    <property type="molecule type" value="Genomic_DNA"/>
</dbReference>
<feature type="compositionally biased region" description="Low complexity" evidence="1">
    <location>
        <begin position="184"/>
        <end position="193"/>
    </location>
</feature>
<gene>
    <name evidence="3" type="ORF">B0J15DRAFT_505971</name>
</gene>
<feature type="region of interest" description="Disordered" evidence="1">
    <location>
        <begin position="167"/>
        <end position="201"/>
    </location>
</feature>
<accession>A0A9P9G1J6</accession>
<evidence type="ECO:0000313" key="3">
    <source>
        <dbReference type="EMBL" id="KAH7231454.1"/>
    </source>
</evidence>
<comment type="caution">
    <text evidence="3">The sequence shown here is derived from an EMBL/GenBank/DDBJ whole genome shotgun (WGS) entry which is preliminary data.</text>
</comment>
<sequence length="539" mass="61640">MSSIIERGSSGAIYPFVLLLEYKLLVCQLCQFGCVADEVATHLRTRHHDIDPESRRKLVETIQKLPHVLRNQSQLDQLQYPPPTIEPIACLGAPEPDGLKCRACGHIVRQVQKIQAHCAKTHQWVNPRCRGRPPKECPIPPTELPWIENITCQRFFPSRVGSRWFEVSQNTSRQRKKKKKKSQAKPASSKPQATIQSLPPEASVHLRQILEREEGYQDAMNQPRITSKDSGSETFEATSLWLERTQWPSMYQNARRDILRALTRLPNRQSLTIDYTLGQGTLQGDADFTSPHEDEQKISCIMGALDSVIDRCEDTVRYTSRTLLCWLLSSRLQSPREIPFGLVAERNSELRYRQIEKKFLAFTFRTNADIRLNSTLSARLEQIWNHRVWDLFDTSKGLWPRMESQSCYGGIGETLDDAPISDDRSNRDACDVLQDGEGMHGDRQDEEGDSGDDDDDDVEDWELEDDEDDYNDDPGNDSDLIGTNKEPHSEPLIRVEGKSAKPAFDEFLELLFHLCLTLCTETFIDGWQLNGCSKYFILT</sequence>
<protein>
    <recommendedName>
        <fullName evidence="2">C2H2-type domain-containing protein</fullName>
    </recommendedName>
</protein>
<keyword evidence="4" id="KW-1185">Reference proteome</keyword>
<evidence type="ECO:0000313" key="4">
    <source>
        <dbReference type="Proteomes" id="UP000736672"/>
    </source>
</evidence>